<sequence length="74" mass="7883">MTPSSRASSTLATRWSLQFANDDIPTQSQQIDQMITNGAEALIIAAIDGTALASQAGRGCRGGHPRHRLRPPDP</sequence>
<keyword evidence="3" id="KW-1185">Reference proteome</keyword>
<feature type="region of interest" description="Disordered" evidence="1">
    <location>
        <begin position="55"/>
        <end position="74"/>
    </location>
</feature>
<protein>
    <submittedName>
        <fullName evidence="2">Uncharacterized protein</fullName>
    </submittedName>
</protein>
<evidence type="ECO:0000313" key="2">
    <source>
        <dbReference type="EMBL" id="GMA35353.1"/>
    </source>
</evidence>
<name>A0ABQ6IE24_9MICO</name>
<dbReference type="EMBL" id="BSUN01000001">
    <property type="protein sequence ID" value="GMA35353.1"/>
    <property type="molecule type" value="Genomic_DNA"/>
</dbReference>
<dbReference type="InterPro" id="IPR028082">
    <property type="entry name" value="Peripla_BP_I"/>
</dbReference>
<dbReference type="SUPFAM" id="SSF53822">
    <property type="entry name" value="Periplasmic binding protein-like I"/>
    <property type="match status" value="1"/>
</dbReference>
<evidence type="ECO:0000256" key="1">
    <source>
        <dbReference type="SAM" id="MobiDB-lite"/>
    </source>
</evidence>
<feature type="compositionally biased region" description="Basic residues" evidence="1">
    <location>
        <begin position="61"/>
        <end position="74"/>
    </location>
</feature>
<gene>
    <name evidence="2" type="ORF">GCM10025876_15570</name>
</gene>
<comment type="caution">
    <text evidence="2">The sequence shown here is derived from an EMBL/GenBank/DDBJ whole genome shotgun (WGS) entry which is preliminary data.</text>
</comment>
<accession>A0ABQ6IE24</accession>
<dbReference type="Proteomes" id="UP001157125">
    <property type="component" value="Unassembled WGS sequence"/>
</dbReference>
<dbReference type="Gene3D" id="3.40.50.2300">
    <property type="match status" value="1"/>
</dbReference>
<proteinExistence type="predicted"/>
<evidence type="ECO:0000313" key="3">
    <source>
        <dbReference type="Proteomes" id="UP001157125"/>
    </source>
</evidence>
<organism evidence="2 3">
    <name type="scientific">Demequina litorisediminis</name>
    <dbReference type="NCBI Taxonomy" id="1849022"/>
    <lineage>
        <taxon>Bacteria</taxon>
        <taxon>Bacillati</taxon>
        <taxon>Actinomycetota</taxon>
        <taxon>Actinomycetes</taxon>
        <taxon>Micrococcales</taxon>
        <taxon>Demequinaceae</taxon>
        <taxon>Demequina</taxon>
    </lineage>
</organism>
<reference evidence="3" key="1">
    <citation type="journal article" date="2019" name="Int. J. Syst. Evol. Microbiol.">
        <title>The Global Catalogue of Microorganisms (GCM) 10K type strain sequencing project: providing services to taxonomists for standard genome sequencing and annotation.</title>
        <authorList>
            <consortium name="The Broad Institute Genomics Platform"/>
            <consortium name="The Broad Institute Genome Sequencing Center for Infectious Disease"/>
            <person name="Wu L."/>
            <person name="Ma J."/>
        </authorList>
    </citation>
    <scope>NUCLEOTIDE SEQUENCE [LARGE SCALE GENOMIC DNA]</scope>
    <source>
        <strain evidence="3">NBRC 112299</strain>
    </source>
</reference>